<protein>
    <recommendedName>
        <fullName evidence="3">Lysozyme</fullName>
        <ecNumber evidence="3">3.2.1.17</ecNumber>
    </recommendedName>
</protein>
<dbReference type="EMBL" id="VVIW01000003">
    <property type="protein sequence ID" value="NHZ39925.1"/>
    <property type="molecule type" value="Genomic_DNA"/>
</dbReference>
<sequence>MSCVACGNCTWGIGIKAHDGPCTAAELKQKVSAAQVEVAFSSKVAEAERGVRRRVTKQALSEIQFDALVSLAYNLGIPGSSDIFDLVGSGNLKAAGRLIASMTKARVKGRDGKTKFVLLRGLIIRRAGEAAPFLSSEK</sequence>
<dbReference type="InterPro" id="IPR023346">
    <property type="entry name" value="Lysozyme-like_dom_sf"/>
</dbReference>
<keyword evidence="2 3" id="KW-0081">Bacteriolytic enzyme</keyword>
<dbReference type="PANTHER" id="PTHR38107:SF3">
    <property type="entry name" value="LYSOZYME RRRD-RELATED"/>
    <property type="match status" value="1"/>
</dbReference>
<evidence type="ECO:0000256" key="2">
    <source>
        <dbReference type="ARBA" id="ARBA00022638"/>
    </source>
</evidence>
<dbReference type="InterPro" id="IPR002196">
    <property type="entry name" value="Glyco_hydro_24"/>
</dbReference>
<dbReference type="Proteomes" id="UP000819052">
    <property type="component" value="Unassembled WGS sequence"/>
</dbReference>
<dbReference type="InterPro" id="IPR051018">
    <property type="entry name" value="Bacteriophage_GH24"/>
</dbReference>
<proteinExistence type="inferred from homology"/>
<accession>A0ABX0M4C6</accession>
<comment type="caution">
    <text evidence="4">The sequence shown here is derived from an EMBL/GenBank/DDBJ whole genome shotgun (WGS) entry which is preliminary data.</text>
</comment>
<dbReference type="PANTHER" id="PTHR38107">
    <property type="match status" value="1"/>
</dbReference>
<reference evidence="4 5" key="1">
    <citation type="submission" date="2019-09" db="EMBL/GenBank/DDBJ databases">
        <title>Taxonomy of Antarctic Massilia spp.: description of Massilia rubra sp. nov., Massilia aquatica sp. nov., Massilia mucilaginosa sp. nov., Massilia frigida sp. nov. isolated from streams, lakes and regoliths.</title>
        <authorList>
            <person name="Holochova P."/>
            <person name="Sedlacek I."/>
            <person name="Kralova S."/>
            <person name="Maslanova I."/>
            <person name="Busse H.-J."/>
            <person name="Stankova E."/>
            <person name="Vrbovska V."/>
            <person name="Kovarovic V."/>
            <person name="Bartak M."/>
            <person name="Svec P."/>
            <person name="Pantucek R."/>
        </authorList>
    </citation>
    <scope>NUCLEOTIDE SEQUENCE [LARGE SCALE GENOMIC DNA]</scope>
    <source>
        <strain evidence="4 5">CCM 8693</strain>
    </source>
</reference>
<evidence type="ECO:0000256" key="3">
    <source>
        <dbReference type="RuleBase" id="RU003788"/>
    </source>
</evidence>
<dbReference type="InterPro" id="IPR023347">
    <property type="entry name" value="Lysozyme_dom_sf"/>
</dbReference>
<dbReference type="Gene3D" id="1.10.530.40">
    <property type="match status" value="1"/>
</dbReference>
<name>A0ABX0M4C6_9BURK</name>
<keyword evidence="5" id="KW-1185">Reference proteome</keyword>
<keyword evidence="3" id="KW-0378">Hydrolase</keyword>
<gene>
    <name evidence="4" type="ORF">F1609_07090</name>
</gene>
<evidence type="ECO:0000313" key="4">
    <source>
        <dbReference type="EMBL" id="NHZ39925.1"/>
    </source>
</evidence>
<dbReference type="EC" id="3.2.1.17" evidence="3"/>
<organism evidence="4 5">
    <name type="scientific">Massilia aquatica</name>
    <dbReference type="NCBI Taxonomy" id="2609000"/>
    <lineage>
        <taxon>Bacteria</taxon>
        <taxon>Pseudomonadati</taxon>
        <taxon>Pseudomonadota</taxon>
        <taxon>Betaproteobacteria</taxon>
        <taxon>Burkholderiales</taxon>
        <taxon>Oxalobacteraceae</taxon>
        <taxon>Telluria group</taxon>
        <taxon>Massilia</taxon>
    </lineage>
</organism>
<dbReference type="Pfam" id="PF00959">
    <property type="entry name" value="Phage_lysozyme"/>
    <property type="match status" value="1"/>
</dbReference>
<keyword evidence="3" id="KW-0326">Glycosidase</keyword>
<dbReference type="SUPFAM" id="SSF53955">
    <property type="entry name" value="Lysozyme-like"/>
    <property type="match status" value="1"/>
</dbReference>
<evidence type="ECO:0000256" key="1">
    <source>
        <dbReference type="ARBA" id="ARBA00022529"/>
    </source>
</evidence>
<comment type="similarity">
    <text evidence="3">Belongs to the glycosyl hydrolase 24 family.</text>
</comment>
<keyword evidence="1 3" id="KW-0929">Antimicrobial</keyword>
<dbReference type="RefSeq" id="WP_167076040.1">
    <property type="nucleotide sequence ID" value="NZ_VVIW01000003.1"/>
</dbReference>
<evidence type="ECO:0000313" key="5">
    <source>
        <dbReference type="Proteomes" id="UP000819052"/>
    </source>
</evidence>
<comment type="catalytic activity">
    <reaction evidence="3">
        <text>Hydrolysis of (1-&gt;4)-beta-linkages between N-acetylmuramic acid and N-acetyl-D-glucosamine residues in a peptidoglycan and between N-acetyl-D-glucosamine residues in chitodextrins.</text>
        <dbReference type="EC" id="3.2.1.17"/>
    </reaction>
</comment>